<evidence type="ECO:0000313" key="1">
    <source>
        <dbReference type="EMBL" id="QZE13060.1"/>
    </source>
</evidence>
<dbReference type="EMBL" id="CP081303">
    <property type="protein sequence ID" value="QZE13060.1"/>
    <property type="molecule type" value="Genomic_DNA"/>
</dbReference>
<keyword evidence="1" id="KW-0067">ATP-binding</keyword>
<keyword evidence="2" id="KW-1185">Reference proteome</keyword>
<keyword evidence="1" id="KW-0378">Hydrolase</keyword>
<reference evidence="1" key="1">
    <citation type="submission" date="2021-08" db="EMBL/GenBank/DDBJ databases">
        <title>Novel anaerobic bacterium isolated from sea squirt in East Sea, Republic of Korea.</title>
        <authorList>
            <person name="Nguyen T.H."/>
            <person name="Li Z."/>
            <person name="Lee Y.-J."/>
            <person name="Ko J."/>
            <person name="Kim S.-G."/>
        </authorList>
    </citation>
    <scope>NUCLEOTIDE SEQUENCE</scope>
    <source>
        <strain evidence="1">KCTC 25031</strain>
    </source>
</reference>
<protein>
    <submittedName>
        <fullName evidence="1">DEAD/DEAH box helicase</fullName>
    </submittedName>
</protein>
<organism evidence="1 2">
    <name type="scientific">Halosquirtibacter laminarini</name>
    <dbReference type="NCBI Taxonomy" id="3374600"/>
    <lineage>
        <taxon>Bacteria</taxon>
        <taxon>Pseudomonadati</taxon>
        <taxon>Bacteroidota</taxon>
        <taxon>Bacteroidia</taxon>
        <taxon>Marinilabiliales</taxon>
        <taxon>Prolixibacteraceae</taxon>
        <taxon>Halosquirtibacter</taxon>
    </lineage>
</organism>
<gene>
    <name evidence="1" type="ORF">K4L44_10710</name>
</gene>
<evidence type="ECO:0000313" key="2">
    <source>
        <dbReference type="Proteomes" id="UP000826212"/>
    </source>
</evidence>
<name>A0AC61NC49_9BACT</name>
<sequence length="1375" mass="159117">MGSNVEINKNKYASELYCYACHFMELMEVCDVELFKRCLWSLKLECEVSKNYTLAKLEHFISDLLEIKILHKDQDGCVVFSYNNWEDEVHGKLYSDSEFGVVMMKAIEKDEQLSFEGKVFVALQLCEPRFCVDFLVSGLKRDESHNVIDLYRIIENQRRIADKLFALPMLYSNEAILDELLVQIDVCSDHFQPEVISRIIELIVTYTPNKILFSLVKIHPRLTELKKLTYEERIGAPLFVGNKKYIGELIQRVGEEFNEYKLPWFDNLGSLRSVPINELNQWTNGHMNHTKKKLFVPGLRGLFIAFILVKNNDDKSIKALLSLANDGISNYKVPTYRIEAFYFLSYKFLRLYARAHQGKELNSRSAWLNLYQELEDFADIPWIIGVWVARWLGFPSLIIRIIKSNRDEIEGLKENTYIQRVLVECNEIVSTEKDSEDKIPFDFFLKDDFYTYHFLDKKEPWVKALKMIQSLSMEESKHSNSCVMWILSDFGFYMELNAYERSYGAKGLNKGRKLSFSKLNTSPPSSASIIDIEVANCYEEDRYGDMNTSCFGKMLYVLRKHPHVYSNKDYEYRIEITEYPFIVEIVKSKNIYYITGNREVEKNYSYYFDSDTNVFVTKASDIEIKFSKILVECGNCIEVPEEQWSEFQVSLKGLSTKLFIDGDPNEATVSVQESVARPMVQMCPIGDLLRVDFMIKHHDIQNYLSQIACESRDLVIEGTGRSFLVRTDQEKEIKLRREVIKAFKDTDFDFQEEDLSLTSSDILESLKLMTFVKENFPSWTMLWPEGEFFKLSNTITEKDLNVEVKSSNGWFDLSSQWQLDKDNVISLVELMKRTNNGHNRFIKLDESHYVSMSESLQKKIQKVAALGVTSTEDNESLRIHPMLMDVFDDWMDHEDVKVSSDWKKHHEKIQKIDRKNFVVSKEYKAELRSYQKEGFQWLCKLYELGLGACLADDMGLGKTIQILALLDKYKAQGPSVVVAPSSVVSNWEREISRFACALNCKILPLKNRPKFIQSLTHSDVLVISYGVLQSNTSLLESRTWNVVALDEAHAIKNNQTSRSKAVMNLEAKFRIAATGTPVQNHLGELWNLFQFLIPGLLGDYKSFQLKYLNGESVDKNRELLKRLFRPFLLRRTKGEVLTELPKKTEIVREVELSSEEKDYYEACRIMAQQNIENAEPQKARFQVLAEITRLRQACLSSALVDGEMKVDSSKLRDFETLLNTIVDGDHKVLVFSQFTGYLKMIESQVKRLGYEYCYLDGTMSKAKRNKQIQMFQEGTPKVFLISLKAGGVGLNLTAADYVIHMDPWWNPAIEDQATDRAHRMGQDKPVTVYRLITKGTIEEKIIGLHETKRNLADQILEGTDTSSTLDLEDLRSLLL</sequence>
<keyword evidence="1" id="KW-0547">Nucleotide-binding</keyword>
<accession>A0AC61NC49</accession>
<proteinExistence type="predicted"/>
<dbReference type="Proteomes" id="UP000826212">
    <property type="component" value="Chromosome"/>
</dbReference>
<keyword evidence="1" id="KW-0347">Helicase</keyword>